<evidence type="ECO:0000313" key="2">
    <source>
        <dbReference type="Proteomes" id="UP000729913"/>
    </source>
</evidence>
<evidence type="ECO:0008006" key="3">
    <source>
        <dbReference type="Google" id="ProtNLM"/>
    </source>
</evidence>
<name>A0A8J5QNY2_9HYME</name>
<dbReference type="OrthoDB" id="2095648at2759"/>
<organism evidence="1 2">
    <name type="scientific">Cotesia typhae</name>
    <dbReference type="NCBI Taxonomy" id="2053667"/>
    <lineage>
        <taxon>Eukaryota</taxon>
        <taxon>Metazoa</taxon>
        <taxon>Ecdysozoa</taxon>
        <taxon>Arthropoda</taxon>
        <taxon>Hexapoda</taxon>
        <taxon>Insecta</taxon>
        <taxon>Pterygota</taxon>
        <taxon>Neoptera</taxon>
        <taxon>Endopterygota</taxon>
        <taxon>Hymenoptera</taxon>
        <taxon>Apocrita</taxon>
        <taxon>Ichneumonoidea</taxon>
        <taxon>Braconidae</taxon>
        <taxon>Microgastrinae</taxon>
        <taxon>Cotesia</taxon>
    </lineage>
</organism>
<protein>
    <recommendedName>
        <fullName evidence="3">F-box domain-containing protein</fullName>
    </recommendedName>
</protein>
<evidence type="ECO:0000313" key="1">
    <source>
        <dbReference type="EMBL" id="KAG8033926.1"/>
    </source>
</evidence>
<sequence length="472" mass="54889">RRRLNKSLWKKIFEKLDFRTFVGLRMVNREFCKEVKKHLYELEVWRFMCYEQTLLDCRTMTMARRFPHELITHQSEVDNQDLWRGTYLSFKKWARIIESPHNNNLMLSASHVGTYITCITTFDKYLLVSFENGLMNCYDHSVIDKNIPVFTVQHSHRILQCEFWYSTNRKGKHSAKVIIVARDRKSHLSFWDLKRKQRIFAGDCKSHNICTGEGRHFCIAEYDGVLTSYELNSEDEIVPGAVYELNLRPKELIANLCIDGKYITAMSMMMKEGKIGTILYFLAAIIKDNRISHFAVEQEKDWIKLPEDLYDIHRLVMPTIIFFFGLADSKIGSTNFYENEWHVYDIQSKLGSQITAVVLHAQILIIGLQNEERITSSVVTNISSKPIIDLIIMEYQQNPSIIAATEDEVILVFILLLTIPESNRPTVQPSNVDLKHTTPPVRLILSYNFTLPTHQNSSLPTAVNLIQRTKNS</sequence>
<proteinExistence type="predicted"/>
<keyword evidence="2" id="KW-1185">Reference proteome</keyword>
<dbReference type="EMBL" id="JAAOIC020000072">
    <property type="protein sequence ID" value="KAG8033926.1"/>
    <property type="molecule type" value="Genomic_DNA"/>
</dbReference>
<accession>A0A8J5QNY2</accession>
<feature type="non-terminal residue" evidence="1">
    <location>
        <position position="1"/>
    </location>
</feature>
<reference evidence="1" key="1">
    <citation type="submission" date="2020-03" db="EMBL/GenBank/DDBJ databases">
        <authorList>
            <person name="Chebbi M.A."/>
            <person name="Drezen J.M."/>
        </authorList>
    </citation>
    <scope>NUCLEOTIDE SEQUENCE</scope>
    <source>
        <tissue evidence="1">Whole body</tissue>
    </source>
</reference>
<gene>
    <name evidence="1" type="ORF">G9C98_008407</name>
</gene>
<dbReference type="Proteomes" id="UP000729913">
    <property type="component" value="Unassembled WGS sequence"/>
</dbReference>
<reference evidence="1" key="2">
    <citation type="submission" date="2021-04" db="EMBL/GenBank/DDBJ databases">
        <title>Genome-wide patterns of bracovirus chromosomal integration into multiple host tissues during parasitism.</title>
        <authorList>
            <person name="Chebbi M.A.C."/>
        </authorList>
    </citation>
    <scope>NUCLEOTIDE SEQUENCE</scope>
    <source>
        <tissue evidence="1">Whole body</tissue>
    </source>
</reference>
<dbReference type="AlphaFoldDB" id="A0A8J5QNY2"/>
<comment type="caution">
    <text evidence="1">The sequence shown here is derived from an EMBL/GenBank/DDBJ whole genome shotgun (WGS) entry which is preliminary data.</text>
</comment>